<keyword evidence="1" id="KW-1133">Transmembrane helix</keyword>
<evidence type="ECO:0000313" key="2">
    <source>
        <dbReference type="EMBL" id="BFH73977.1"/>
    </source>
</evidence>
<dbReference type="EMBL" id="AP031322">
    <property type="protein sequence ID" value="BFH73977.1"/>
    <property type="molecule type" value="Genomic_DNA"/>
</dbReference>
<keyword evidence="1" id="KW-0812">Transmembrane</keyword>
<feature type="transmembrane region" description="Helical" evidence="1">
    <location>
        <begin position="36"/>
        <end position="61"/>
    </location>
</feature>
<dbReference type="KEGG" id="sjv:SJAV_19210"/>
<reference evidence="2" key="1">
    <citation type="submission" date="2024-03" db="EMBL/GenBank/DDBJ databases">
        <title>Complete genome sequence of Sulfurisphaera javensis strain KD-1.</title>
        <authorList>
            <person name="Sakai H."/>
            <person name="Nur N."/>
            <person name="Suwanto A."/>
            <person name="Kurosawa N."/>
        </authorList>
    </citation>
    <scope>NUCLEOTIDE SEQUENCE</scope>
    <source>
        <strain evidence="2">KD-1</strain>
    </source>
</reference>
<name>A0AAT9GT46_9CREN</name>
<accession>A0AAT9GT46</accession>
<protein>
    <submittedName>
        <fullName evidence="2">Uncharacterized protein</fullName>
    </submittedName>
</protein>
<dbReference type="AlphaFoldDB" id="A0AAT9GT46"/>
<organism evidence="2">
    <name type="scientific">Sulfurisphaera javensis</name>
    <dbReference type="NCBI Taxonomy" id="2049879"/>
    <lineage>
        <taxon>Archaea</taxon>
        <taxon>Thermoproteota</taxon>
        <taxon>Thermoprotei</taxon>
        <taxon>Sulfolobales</taxon>
        <taxon>Sulfolobaceae</taxon>
        <taxon>Sulfurisphaera</taxon>
    </lineage>
</organism>
<evidence type="ECO:0000256" key="1">
    <source>
        <dbReference type="SAM" id="Phobius"/>
    </source>
</evidence>
<proteinExistence type="predicted"/>
<sequence>MKLVGRLLVVMVVLILVFNGSMGSLGRAIYLTLTLILFAILHNDMCLASIILGIVSVIAALPSFMLKVKILEEGLIPRN</sequence>
<gene>
    <name evidence="2" type="ORF">SJAV_19210</name>
</gene>
<keyword evidence="1" id="KW-0472">Membrane</keyword>